<feature type="transmembrane region" description="Helical" evidence="9">
    <location>
        <begin position="275"/>
        <end position="299"/>
    </location>
</feature>
<comment type="caution">
    <text evidence="10">The sequence shown here is derived from an EMBL/GenBank/DDBJ whole genome shotgun (WGS) entry which is preliminary data.</text>
</comment>
<evidence type="ECO:0000256" key="4">
    <source>
        <dbReference type="ARBA" id="ARBA00022475"/>
    </source>
</evidence>
<name>A0ABW8AQG9_9ACTN</name>
<evidence type="ECO:0000256" key="3">
    <source>
        <dbReference type="ARBA" id="ARBA00022448"/>
    </source>
</evidence>
<feature type="transmembrane region" description="Helical" evidence="9">
    <location>
        <begin position="169"/>
        <end position="188"/>
    </location>
</feature>
<feature type="transmembrane region" description="Helical" evidence="9">
    <location>
        <begin position="45"/>
        <end position="63"/>
    </location>
</feature>
<sequence length="394" mass="40869">MTTGSEVSAERPVRVPWLLRATAAWSWRLLLVGIMLYLFGRGFTIFQVLVVPVLIALLIVALVKPIHERLAGGDDAPQWRNTTAAVGTIVITLAIIAGLMTLIGQQIATGFPNLQKQAAAGLTDLQQRLADSPLHLTADQISAYTDQFSNALQGNSSTLVSGALQVTSTAGHVATGFFLVLFSSYFFLSGGRQIWEFLVGMFPPANRPRVTGAALRAWATLTAFIRATLVVALVDGVGVGVGAAIIGVPLAVPLGVLVFLAAFVPIVGALVSGAVAVLVALVAVGVVKAVIMLGVVILVQQVEAHLLQPFLLGRAVQLHPLAVILVIGAGVLLAGIVGALFAVPLLAVVNSVTRYLLGDDGEGSGEVEPDDEEVGPLADIPDGEAPEAEPVSSS</sequence>
<comment type="subcellular location">
    <subcellularLocation>
        <location evidence="1">Cell membrane</location>
        <topology evidence="1">Multi-pass membrane protein</topology>
    </subcellularLocation>
</comment>
<gene>
    <name evidence="10" type="ORF">ACIB24_16200</name>
</gene>
<feature type="transmembrane region" description="Helical" evidence="9">
    <location>
        <begin position="319"/>
        <end position="349"/>
    </location>
</feature>
<accession>A0ABW8AQG9</accession>
<dbReference type="EMBL" id="JBITLV010000005">
    <property type="protein sequence ID" value="MFI7588613.1"/>
    <property type="molecule type" value="Genomic_DNA"/>
</dbReference>
<reference evidence="10 11" key="1">
    <citation type="submission" date="2024-10" db="EMBL/GenBank/DDBJ databases">
        <title>The Natural Products Discovery Center: Release of the First 8490 Sequenced Strains for Exploring Actinobacteria Biosynthetic Diversity.</title>
        <authorList>
            <person name="Kalkreuter E."/>
            <person name="Kautsar S.A."/>
            <person name="Yang D."/>
            <person name="Bader C.D."/>
            <person name="Teijaro C.N."/>
            <person name="Fluegel L."/>
            <person name="Davis C.M."/>
            <person name="Simpson J.R."/>
            <person name="Lauterbach L."/>
            <person name="Steele A.D."/>
            <person name="Gui C."/>
            <person name="Meng S."/>
            <person name="Li G."/>
            <person name="Viehrig K."/>
            <person name="Ye F."/>
            <person name="Su P."/>
            <person name="Kiefer A.F."/>
            <person name="Nichols A."/>
            <person name="Cepeda A.J."/>
            <person name="Yan W."/>
            <person name="Fan B."/>
            <person name="Jiang Y."/>
            <person name="Adhikari A."/>
            <person name="Zheng C.-J."/>
            <person name="Schuster L."/>
            <person name="Cowan T.M."/>
            <person name="Smanski M.J."/>
            <person name="Chevrette M.G."/>
            <person name="De Carvalho L.P.S."/>
            <person name="Shen B."/>
        </authorList>
    </citation>
    <scope>NUCLEOTIDE SEQUENCE [LARGE SCALE GENOMIC DNA]</scope>
    <source>
        <strain evidence="10 11">NPDC049639</strain>
    </source>
</reference>
<evidence type="ECO:0000256" key="6">
    <source>
        <dbReference type="ARBA" id="ARBA00022989"/>
    </source>
</evidence>
<proteinExistence type="inferred from homology"/>
<dbReference type="Proteomes" id="UP001612915">
    <property type="component" value="Unassembled WGS sequence"/>
</dbReference>
<dbReference type="RefSeq" id="WP_398282490.1">
    <property type="nucleotide sequence ID" value="NZ_JBITLV010000005.1"/>
</dbReference>
<evidence type="ECO:0000256" key="5">
    <source>
        <dbReference type="ARBA" id="ARBA00022692"/>
    </source>
</evidence>
<protein>
    <submittedName>
        <fullName evidence="10">AI-2E family transporter</fullName>
    </submittedName>
</protein>
<feature type="compositionally biased region" description="Acidic residues" evidence="8">
    <location>
        <begin position="359"/>
        <end position="374"/>
    </location>
</feature>
<comment type="similarity">
    <text evidence="2">Belongs to the autoinducer-2 exporter (AI-2E) (TC 2.A.86) family.</text>
</comment>
<evidence type="ECO:0000256" key="7">
    <source>
        <dbReference type="ARBA" id="ARBA00023136"/>
    </source>
</evidence>
<evidence type="ECO:0000256" key="1">
    <source>
        <dbReference type="ARBA" id="ARBA00004651"/>
    </source>
</evidence>
<dbReference type="Pfam" id="PF01594">
    <property type="entry name" value="AI-2E_transport"/>
    <property type="match status" value="1"/>
</dbReference>
<dbReference type="InterPro" id="IPR002549">
    <property type="entry name" value="AI-2E-like"/>
</dbReference>
<dbReference type="PANTHER" id="PTHR21716">
    <property type="entry name" value="TRANSMEMBRANE PROTEIN"/>
    <property type="match status" value="1"/>
</dbReference>
<feature type="transmembrane region" description="Helical" evidence="9">
    <location>
        <begin position="240"/>
        <end position="263"/>
    </location>
</feature>
<keyword evidence="6 9" id="KW-1133">Transmembrane helix</keyword>
<feature type="transmembrane region" description="Helical" evidence="9">
    <location>
        <begin position="17"/>
        <end position="39"/>
    </location>
</feature>
<organism evidence="10 11">
    <name type="scientific">Spongisporangium articulatum</name>
    <dbReference type="NCBI Taxonomy" id="3362603"/>
    <lineage>
        <taxon>Bacteria</taxon>
        <taxon>Bacillati</taxon>
        <taxon>Actinomycetota</taxon>
        <taxon>Actinomycetes</taxon>
        <taxon>Kineosporiales</taxon>
        <taxon>Kineosporiaceae</taxon>
        <taxon>Spongisporangium</taxon>
    </lineage>
</organism>
<keyword evidence="3" id="KW-0813">Transport</keyword>
<keyword evidence="5 9" id="KW-0812">Transmembrane</keyword>
<keyword evidence="7 9" id="KW-0472">Membrane</keyword>
<keyword evidence="4" id="KW-1003">Cell membrane</keyword>
<evidence type="ECO:0000256" key="2">
    <source>
        <dbReference type="ARBA" id="ARBA00009773"/>
    </source>
</evidence>
<evidence type="ECO:0000313" key="10">
    <source>
        <dbReference type="EMBL" id="MFI7588613.1"/>
    </source>
</evidence>
<evidence type="ECO:0000256" key="9">
    <source>
        <dbReference type="SAM" id="Phobius"/>
    </source>
</evidence>
<feature type="region of interest" description="Disordered" evidence="8">
    <location>
        <begin position="359"/>
        <end position="394"/>
    </location>
</feature>
<dbReference type="PANTHER" id="PTHR21716:SF53">
    <property type="entry name" value="PERMEASE PERM-RELATED"/>
    <property type="match status" value="1"/>
</dbReference>
<feature type="transmembrane region" description="Helical" evidence="9">
    <location>
        <begin position="84"/>
        <end position="104"/>
    </location>
</feature>
<keyword evidence="11" id="KW-1185">Reference proteome</keyword>
<evidence type="ECO:0000313" key="11">
    <source>
        <dbReference type="Proteomes" id="UP001612915"/>
    </source>
</evidence>
<evidence type="ECO:0000256" key="8">
    <source>
        <dbReference type="SAM" id="MobiDB-lite"/>
    </source>
</evidence>